<protein>
    <submittedName>
        <fullName evidence="3">Uncharacterized protein</fullName>
    </submittedName>
</protein>
<feature type="transmembrane region" description="Helical" evidence="2">
    <location>
        <begin position="671"/>
        <end position="694"/>
    </location>
</feature>
<feature type="transmembrane region" description="Helical" evidence="2">
    <location>
        <begin position="715"/>
        <end position="735"/>
    </location>
</feature>
<feature type="region of interest" description="Disordered" evidence="1">
    <location>
        <begin position="914"/>
        <end position="952"/>
    </location>
</feature>
<dbReference type="AlphaFoldDB" id="A0AAE0G086"/>
<dbReference type="EMBL" id="LGRX02011244">
    <property type="protein sequence ID" value="KAK3269109.1"/>
    <property type="molecule type" value="Genomic_DNA"/>
</dbReference>
<feature type="transmembrane region" description="Helical" evidence="2">
    <location>
        <begin position="585"/>
        <end position="604"/>
    </location>
</feature>
<accession>A0AAE0G086</accession>
<keyword evidence="2" id="KW-0812">Transmembrane</keyword>
<keyword evidence="2" id="KW-0472">Membrane</keyword>
<evidence type="ECO:0000313" key="3">
    <source>
        <dbReference type="EMBL" id="KAK3269109.1"/>
    </source>
</evidence>
<keyword evidence="2" id="KW-1133">Transmembrane helix</keyword>
<feature type="region of interest" description="Disordered" evidence="1">
    <location>
        <begin position="205"/>
        <end position="224"/>
    </location>
</feature>
<keyword evidence="4" id="KW-1185">Reference proteome</keyword>
<gene>
    <name evidence="3" type="ORF">CYMTET_22427</name>
</gene>
<feature type="region of interest" description="Disordered" evidence="1">
    <location>
        <begin position="171"/>
        <end position="198"/>
    </location>
</feature>
<name>A0AAE0G086_9CHLO</name>
<feature type="transmembrane region" description="Helical" evidence="2">
    <location>
        <begin position="818"/>
        <end position="839"/>
    </location>
</feature>
<reference evidence="3 4" key="1">
    <citation type="journal article" date="2015" name="Genome Biol. Evol.">
        <title>Comparative Genomics of a Bacterivorous Green Alga Reveals Evolutionary Causalities and Consequences of Phago-Mixotrophic Mode of Nutrition.</title>
        <authorList>
            <person name="Burns J.A."/>
            <person name="Paasch A."/>
            <person name="Narechania A."/>
            <person name="Kim E."/>
        </authorList>
    </citation>
    <scope>NUCLEOTIDE SEQUENCE [LARGE SCALE GENOMIC DNA]</scope>
    <source>
        <strain evidence="3 4">PLY_AMNH</strain>
    </source>
</reference>
<evidence type="ECO:0000256" key="2">
    <source>
        <dbReference type="SAM" id="Phobius"/>
    </source>
</evidence>
<proteinExistence type="predicted"/>
<evidence type="ECO:0000313" key="4">
    <source>
        <dbReference type="Proteomes" id="UP001190700"/>
    </source>
</evidence>
<organism evidence="3 4">
    <name type="scientific">Cymbomonas tetramitiformis</name>
    <dbReference type="NCBI Taxonomy" id="36881"/>
    <lineage>
        <taxon>Eukaryota</taxon>
        <taxon>Viridiplantae</taxon>
        <taxon>Chlorophyta</taxon>
        <taxon>Pyramimonadophyceae</taxon>
        <taxon>Pyramimonadales</taxon>
        <taxon>Pyramimonadaceae</taxon>
        <taxon>Cymbomonas</taxon>
    </lineage>
</organism>
<feature type="compositionally biased region" description="Acidic residues" evidence="1">
    <location>
        <begin position="917"/>
        <end position="933"/>
    </location>
</feature>
<dbReference type="Proteomes" id="UP001190700">
    <property type="component" value="Unassembled WGS sequence"/>
</dbReference>
<evidence type="ECO:0000256" key="1">
    <source>
        <dbReference type="SAM" id="MobiDB-lite"/>
    </source>
</evidence>
<feature type="compositionally biased region" description="Basic and acidic residues" evidence="1">
    <location>
        <begin position="124"/>
        <end position="137"/>
    </location>
</feature>
<sequence>MPAATGSKRLRRHGAITGQAMSNSFKNLRVLIEKSTSWQRARKCEMRGADGSTATHFSNLGISLLRLHVSIPLDYLEEKASAVMGANACSTTATSNNRGVAQDQMQGGEQMGPLDAPGAWEEAETAHPPREQRHRDSVLQAGIRQAYRRRSIFSQALGQAEFSAAGLDLGTAGAADGEPEGSVTGARPTLSKVREGSNGDIAVALTPATGPEAVSENTKGDEEARWAEGCSALAEEVQHGQLGEPADEVKVICLGSNELLLGTGGISMIQVPSGEGGGGPWATGEQSSDQLRRRQVELPVERMIGTALVQAFFGIKSLLSCEDLRRQAELAEQLPWQMPGSQPFSWYVKVLKVLIGSIQRDGWYQRSRLWNCVFLQREDGSFELSQCLATVLHAGEPADDLALNPLARYSLRALQDSVPRALLLLASDCTPEWKASELWGTILVLKMLQSCPYTWTENPEDPPKKQITICARSHSYLSYHEDRTVGLGVLLPALLGEAETLCEQWQADHEHRVQQVYEKHTPQQGEPGSSGRTSFHSHRTWWQKLDRRRCWLKLKRHVKWLAKAHPLTAIYLVHATEPFTRSERILIQTQTFLLMLMFTVWFYYSKAKTCCVATRAHLACPEAGKYREPCLGAGYCMELHQMAASNLLPAELNYDDFICTAFPQSTYLGKIQAMVIIVGILTPVTMIMSQLFIMASNSAVPGHWGTFPLKSLGKCFGSTPTAVMQTVFITAYALFFNFQKFNKAVAVTIVALIGFILKPHMVQTAIRAITSTIYWGYNKAGQVLWGALVARFSEEERSLLESINLVSPFEKYLQKVGYFLMLCIWTAIVVSLLTYATVIREMMGPEEEINLVWTWFMVLVTETFGKEAIKLILIRLFVNTVMEKLERVFLDINPAMRWFESFIMHLAKTARARETDEVGDQDMGDDAEADGGGDMEGNVDFNSENVIDSGMM</sequence>
<comment type="caution">
    <text evidence="3">The sequence shown here is derived from an EMBL/GenBank/DDBJ whole genome shotgun (WGS) entry which is preliminary data.</text>
</comment>
<feature type="transmembrane region" description="Helical" evidence="2">
    <location>
        <begin position="741"/>
        <end position="757"/>
    </location>
</feature>
<feature type="region of interest" description="Disordered" evidence="1">
    <location>
        <begin position="105"/>
        <end position="137"/>
    </location>
</feature>